<dbReference type="GO" id="GO:0005615">
    <property type="term" value="C:extracellular space"/>
    <property type="evidence" value="ECO:0007669"/>
    <property type="project" value="InterPro"/>
</dbReference>
<dbReference type="AlphaFoldDB" id="A0A0K1JI41"/>
<name>A0A0K1JI41_9MICO</name>
<sequence>MRTALIGTTIAGLLLGATACGGDPAKAPPAPQPSQIKAAVVRAKAPTSTPAGSMLSTLGARMLLSTKDIGAHENGSVSPYSIYSALAMTRAGARGTSAQELDRVLGSSEPQQAAAITAIDAQLAKRSGITLSTANGLWPERTLQVRQPFLDRLASGFGAGVYPVDYLHDHQGARKSINQWVSGKTHKLIPELLPADFVSEGTRLVLVNALYLKGSWSTQMTPMSDPQPFMTAGGRSTPTTMMSATSAYPTAAGSGWRSVSMPLKDKRFAMTLIVPDKGRYDSIRSQLGAVVPRALATRSAGSVELSVPSFSVRTAADLKPTLEGFGVHELFDSNRADLSGMAGEPGDLFVSGVVHQSVVKATPGGVEAAAATAAGMAVGSAPQIDRKITVDRAFFFVIHDTATRAPLFLGQVADPSVPTG</sequence>
<evidence type="ECO:0000313" key="4">
    <source>
        <dbReference type="EMBL" id="AKU16389.1"/>
    </source>
</evidence>
<dbReference type="Gene3D" id="3.30.497.10">
    <property type="entry name" value="Antithrombin, subunit I, domain 2"/>
    <property type="match status" value="1"/>
</dbReference>
<comment type="similarity">
    <text evidence="1">Belongs to the serpin family.</text>
</comment>
<keyword evidence="2" id="KW-0732">Signal</keyword>
<evidence type="ECO:0000256" key="2">
    <source>
        <dbReference type="SAM" id="SignalP"/>
    </source>
</evidence>
<feature type="signal peptide" evidence="2">
    <location>
        <begin position="1"/>
        <end position="19"/>
    </location>
</feature>
<dbReference type="Pfam" id="PF00079">
    <property type="entry name" value="Serpin"/>
    <property type="match status" value="1"/>
</dbReference>
<dbReference type="InterPro" id="IPR036186">
    <property type="entry name" value="Serpin_sf"/>
</dbReference>
<dbReference type="STRING" id="571913.VV02_11820"/>
<dbReference type="GO" id="GO:0004867">
    <property type="term" value="F:serine-type endopeptidase inhibitor activity"/>
    <property type="evidence" value="ECO:0007669"/>
    <property type="project" value="InterPro"/>
</dbReference>
<dbReference type="SMART" id="SM00093">
    <property type="entry name" value="SERPIN"/>
    <property type="match status" value="1"/>
</dbReference>
<dbReference type="PANTHER" id="PTHR11461">
    <property type="entry name" value="SERINE PROTEASE INHIBITOR, SERPIN"/>
    <property type="match status" value="1"/>
</dbReference>
<feature type="chain" id="PRO_5038769770" description="Serpin domain-containing protein" evidence="2">
    <location>
        <begin position="20"/>
        <end position="420"/>
    </location>
</feature>
<dbReference type="InterPro" id="IPR042185">
    <property type="entry name" value="Serpin_sf_2"/>
</dbReference>
<protein>
    <recommendedName>
        <fullName evidence="3">Serpin domain-containing protein</fullName>
    </recommendedName>
</protein>
<reference evidence="4 5" key="1">
    <citation type="submission" date="2015-03" db="EMBL/GenBank/DDBJ databases">
        <title>Luteipulveratus halotolerans sp. nov., a novel actinobacterium (Dermacoccaceae) from Sarawak, Malaysia.</title>
        <authorList>
            <person name="Juboi H."/>
            <person name="Basik A."/>
            <person name="Shamsul S.S."/>
            <person name="Arnold P."/>
            <person name="Schmitt E.K."/>
            <person name="Sanglier J.-J."/>
            <person name="Yeo T."/>
        </authorList>
    </citation>
    <scope>NUCLEOTIDE SEQUENCE [LARGE SCALE GENOMIC DNA]</scope>
    <source>
        <strain evidence="4 5">MN07-A0370</strain>
    </source>
</reference>
<evidence type="ECO:0000256" key="1">
    <source>
        <dbReference type="RuleBase" id="RU000411"/>
    </source>
</evidence>
<dbReference type="PANTHER" id="PTHR11461:SF211">
    <property type="entry name" value="GH10112P-RELATED"/>
    <property type="match status" value="1"/>
</dbReference>
<dbReference type="Gene3D" id="2.30.39.10">
    <property type="entry name" value="Alpha-1-antitrypsin, domain 1"/>
    <property type="match status" value="1"/>
</dbReference>
<dbReference type="KEGG" id="lmoi:VV02_11820"/>
<evidence type="ECO:0000313" key="5">
    <source>
        <dbReference type="Proteomes" id="UP000066480"/>
    </source>
</evidence>
<dbReference type="EMBL" id="CP011112">
    <property type="protein sequence ID" value="AKU16389.1"/>
    <property type="molecule type" value="Genomic_DNA"/>
</dbReference>
<proteinExistence type="inferred from homology"/>
<dbReference type="CDD" id="cd19590">
    <property type="entry name" value="serpin_thermopin-like"/>
    <property type="match status" value="1"/>
</dbReference>
<dbReference type="Proteomes" id="UP000066480">
    <property type="component" value="Chromosome"/>
</dbReference>
<feature type="domain" description="Serpin" evidence="3">
    <location>
        <begin position="60"/>
        <end position="415"/>
    </location>
</feature>
<evidence type="ECO:0000259" key="3">
    <source>
        <dbReference type="SMART" id="SM00093"/>
    </source>
</evidence>
<accession>A0A0K1JI41</accession>
<dbReference type="SUPFAM" id="SSF56574">
    <property type="entry name" value="Serpins"/>
    <property type="match status" value="1"/>
</dbReference>
<dbReference type="RefSeq" id="WP_052591719.1">
    <property type="nucleotide sequence ID" value="NZ_CP011112.1"/>
</dbReference>
<dbReference type="InterPro" id="IPR042178">
    <property type="entry name" value="Serpin_sf_1"/>
</dbReference>
<organism evidence="4 5">
    <name type="scientific">Luteipulveratus mongoliensis</name>
    <dbReference type="NCBI Taxonomy" id="571913"/>
    <lineage>
        <taxon>Bacteria</taxon>
        <taxon>Bacillati</taxon>
        <taxon>Actinomycetota</taxon>
        <taxon>Actinomycetes</taxon>
        <taxon>Micrococcales</taxon>
        <taxon>Dermacoccaceae</taxon>
        <taxon>Luteipulveratus</taxon>
    </lineage>
</organism>
<dbReference type="PROSITE" id="PS51257">
    <property type="entry name" value="PROKAR_LIPOPROTEIN"/>
    <property type="match status" value="1"/>
</dbReference>
<keyword evidence="5" id="KW-1185">Reference proteome</keyword>
<dbReference type="InterPro" id="IPR000215">
    <property type="entry name" value="Serpin_fam"/>
</dbReference>
<gene>
    <name evidence="4" type="ORF">VV02_11820</name>
</gene>
<dbReference type="PATRIC" id="fig|571913.6.peg.2408"/>
<dbReference type="InterPro" id="IPR023796">
    <property type="entry name" value="Serpin_dom"/>
</dbReference>
<dbReference type="OrthoDB" id="9764871at2"/>